<evidence type="ECO:0000256" key="4">
    <source>
        <dbReference type="ARBA" id="ARBA00022692"/>
    </source>
</evidence>
<comment type="similarity">
    <text evidence="2 9">Belongs to the mitochondrial carrier (TC 2.A.29) family.</text>
</comment>
<evidence type="ECO:0000313" key="11">
    <source>
        <dbReference type="Proteomes" id="UP000751190"/>
    </source>
</evidence>
<dbReference type="Proteomes" id="UP000751190">
    <property type="component" value="Unassembled WGS sequence"/>
</dbReference>
<keyword evidence="5" id="KW-0677">Repeat</keyword>
<accession>A0A8J5XCR0</accession>
<dbReference type="Pfam" id="PF00153">
    <property type="entry name" value="Mito_carr"/>
    <property type="match status" value="3"/>
</dbReference>
<dbReference type="OrthoDB" id="6703404at2759"/>
<evidence type="ECO:0000256" key="6">
    <source>
        <dbReference type="ARBA" id="ARBA00022989"/>
    </source>
</evidence>
<evidence type="ECO:0000256" key="3">
    <source>
        <dbReference type="ARBA" id="ARBA00022448"/>
    </source>
</evidence>
<dbReference type="PROSITE" id="PS50920">
    <property type="entry name" value="SOLCAR"/>
    <property type="match status" value="3"/>
</dbReference>
<evidence type="ECO:0000256" key="5">
    <source>
        <dbReference type="ARBA" id="ARBA00022737"/>
    </source>
</evidence>
<protein>
    <submittedName>
        <fullName evidence="10">Uncharacterized protein</fullName>
    </submittedName>
</protein>
<keyword evidence="4 8" id="KW-0812">Transmembrane</keyword>
<evidence type="ECO:0000256" key="2">
    <source>
        <dbReference type="ARBA" id="ARBA00006375"/>
    </source>
</evidence>
<dbReference type="Gene3D" id="1.50.40.10">
    <property type="entry name" value="Mitochondrial carrier domain"/>
    <property type="match status" value="1"/>
</dbReference>
<organism evidence="10 11">
    <name type="scientific">Diacronema lutheri</name>
    <name type="common">Unicellular marine alga</name>
    <name type="synonym">Monochrysis lutheri</name>
    <dbReference type="NCBI Taxonomy" id="2081491"/>
    <lineage>
        <taxon>Eukaryota</taxon>
        <taxon>Haptista</taxon>
        <taxon>Haptophyta</taxon>
        <taxon>Pavlovophyceae</taxon>
        <taxon>Pavlovales</taxon>
        <taxon>Pavlovaceae</taxon>
        <taxon>Diacronema</taxon>
    </lineage>
</organism>
<feature type="repeat" description="Solcar" evidence="8">
    <location>
        <begin position="196"/>
        <end position="278"/>
    </location>
</feature>
<dbReference type="EMBL" id="JAGTXO010000017">
    <property type="protein sequence ID" value="KAG8463126.1"/>
    <property type="molecule type" value="Genomic_DNA"/>
</dbReference>
<dbReference type="PANTHER" id="PTHR45618">
    <property type="entry name" value="MITOCHONDRIAL DICARBOXYLATE CARRIER-RELATED"/>
    <property type="match status" value="1"/>
</dbReference>
<dbReference type="OMA" id="CMKLEER"/>
<keyword evidence="6" id="KW-1133">Transmembrane helix</keyword>
<evidence type="ECO:0000256" key="8">
    <source>
        <dbReference type="PROSITE-ProRule" id="PRU00282"/>
    </source>
</evidence>
<proteinExistence type="inferred from homology"/>
<keyword evidence="3 9" id="KW-0813">Transport</keyword>
<evidence type="ECO:0000256" key="1">
    <source>
        <dbReference type="ARBA" id="ARBA00004141"/>
    </source>
</evidence>
<comment type="subcellular location">
    <subcellularLocation>
        <location evidence="1">Membrane</location>
        <topology evidence="1">Multi-pass membrane protein</topology>
    </subcellularLocation>
</comment>
<name>A0A8J5XCR0_DIALT</name>
<reference evidence="10" key="1">
    <citation type="submission" date="2021-05" db="EMBL/GenBank/DDBJ databases">
        <title>The genome of the haptophyte Pavlova lutheri (Diacronema luteri, Pavlovales) - a model for lipid biosynthesis in eukaryotic algae.</title>
        <authorList>
            <person name="Hulatt C.J."/>
            <person name="Posewitz M.C."/>
        </authorList>
    </citation>
    <scope>NUCLEOTIDE SEQUENCE</scope>
    <source>
        <strain evidence="10">NIVA-4/92</strain>
    </source>
</reference>
<dbReference type="InterPro" id="IPR018108">
    <property type="entry name" value="MCP_transmembrane"/>
</dbReference>
<evidence type="ECO:0000256" key="7">
    <source>
        <dbReference type="ARBA" id="ARBA00023136"/>
    </source>
</evidence>
<comment type="caution">
    <text evidence="10">The sequence shown here is derived from an EMBL/GenBank/DDBJ whole genome shotgun (WGS) entry which is preliminary data.</text>
</comment>
<feature type="repeat" description="Solcar" evidence="8">
    <location>
        <begin position="1"/>
        <end position="86"/>
    </location>
</feature>
<sequence length="285" mass="29300">MDGLLDVCATSAACALGYGATHPLETIKVREMLAPAGVHRSTLALASRIVREEGVPALYAGFSAGLARAVVQGGGRLFFYERCKRALPDRHARSDAGRLLAGTCAGAGAALLGAPIDTVRTVQQSVSRAAGGRGVGSVGGGALDVAARLVREGGVLSLWTGSGAAVARCAVLTAVQCATYDRAKELAAAAAGVRTDDVRAHLAASLLSGVASTTATTPFDNVKTVQMVRRSSALAASRAVWREGGGARGFLRGWWSVYARIAPHTVIMFCSLEWLRAALGAGRRG</sequence>
<dbReference type="InterPro" id="IPR050391">
    <property type="entry name" value="Mito_Metabolite_Transporter"/>
</dbReference>
<keyword evidence="11" id="KW-1185">Reference proteome</keyword>
<gene>
    <name evidence="10" type="ORF">KFE25_011123</name>
</gene>
<keyword evidence="7 8" id="KW-0472">Membrane</keyword>
<evidence type="ECO:0000313" key="10">
    <source>
        <dbReference type="EMBL" id="KAG8463126.1"/>
    </source>
</evidence>
<evidence type="ECO:0000256" key="9">
    <source>
        <dbReference type="RuleBase" id="RU000488"/>
    </source>
</evidence>
<dbReference type="InterPro" id="IPR023395">
    <property type="entry name" value="MCP_dom_sf"/>
</dbReference>
<dbReference type="GO" id="GO:0016020">
    <property type="term" value="C:membrane"/>
    <property type="evidence" value="ECO:0007669"/>
    <property type="project" value="UniProtKB-SubCell"/>
</dbReference>
<feature type="repeat" description="Solcar" evidence="8">
    <location>
        <begin position="93"/>
        <end position="186"/>
    </location>
</feature>
<dbReference type="AlphaFoldDB" id="A0A8J5XCR0"/>
<dbReference type="SUPFAM" id="SSF103506">
    <property type="entry name" value="Mitochondrial carrier"/>
    <property type="match status" value="1"/>
</dbReference>